<evidence type="ECO:0000313" key="2">
    <source>
        <dbReference type="Proteomes" id="UP001057402"/>
    </source>
</evidence>
<dbReference type="EMBL" id="CM042890">
    <property type="protein sequence ID" value="KAI4310551.1"/>
    <property type="molecule type" value="Genomic_DNA"/>
</dbReference>
<proteinExistence type="predicted"/>
<dbReference type="Proteomes" id="UP001057402">
    <property type="component" value="Chromosome 11"/>
</dbReference>
<gene>
    <name evidence="1" type="ORF">MLD38_035521</name>
</gene>
<organism evidence="1 2">
    <name type="scientific">Melastoma candidum</name>
    <dbReference type="NCBI Taxonomy" id="119954"/>
    <lineage>
        <taxon>Eukaryota</taxon>
        <taxon>Viridiplantae</taxon>
        <taxon>Streptophyta</taxon>
        <taxon>Embryophyta</taxon>
        <taxon>Tracheophyta</taxon>
        <taxon>Spermatophyta</taxon>
        <taxon>Magnoliopsida</taxon>
        <taxon>eudicotyledons</taxon>
        <taxon>Gunneridae</taxon>
        <taxon>Pentapetalae</taxon>
        <taxon>rosids</taxon>
        <taxon>malvids</taxon>
        <taxon>Myrtales</taxon>
        <taxon>Melastomataceae</taxon>
        <taxon>Melastomatoideae</taxon>
        <taxon>Melastomateae</taxon>
        <taxon>Melastoma</taxon>
    </lineage>
</organism>
<accession>A0ACB9LH30</accession>
<evidence type="ECO:0000313" key="1">
    <source>
        <dbReference type="EMBL" id="KAI4310551.1"/>
    </source>
</evidence>
<keyword evidence="2" id="KW-1185">Reference proteome</keyword>
<comment type="caution">
    <text evidence="1">The sequence shown here is derived from an EMBL/GenBank/DDBJ whole genome shotgun (WGS) entry which is preliminary data.</text>
</comment>
<sequence length="381" mass="42548">MAAPGASPRKISAASARAHTRKSRPGGGSSAISSGILPKVLVVAFVGLLAWTYKAIQPPEPKIVGTPGGPPITAPRIKLRDGRHLAYKEHGMPRDLAKYKIVFVHGFHSCRHDAVIADKLSPELFEELGIYVLSFDRPGYGESDPDPKRTPETIALDIEELADQLGLGSRFFVIGYSMGGQIVWGCLKYIPHRLAGAALIVPVVNYWWHAFPSNLTTEAYYQQFPQDQWAVRIAHYAPWLTYWWNTQKWFPPSSAIARNPKIFSPADQAILAKSPLNREYYVQIRQQGDYVSLHHDLMVGFGAWEFDPMDLENPFPNGEGSVHLWQGVDDYLSPVILQRYIAQRLPWIEYHELAGMGHTLPMAEGVSDQIVKALLLGKNES</sequence>
<protein>
    <submittedName>
        <fullName evidence="1">Uncharacterized protein</fullName>
    </submittedName>
</protein>
<reference evidence="2" key="1">
    <citation type="journal article" date="2023" name="Front. Plant Sci.">
        <title>Chromosomal-level genome assembly of Melastoma candidum provides insights into trichome evolution.</title>
        <authorList>
            <person name="Zhong Y."/>
            <person name="Wu W."/>
            <person name="Sun C."/>
            <person name="Zou P."/>
            <person name="Liu Y."/>
            <person name="Dai S."/>
            <person name="Zhou R."/>
        </authorList>
    </citation>
    <scope>NUCLEOTIDE SEQUENCE [LARGE SCALE GENOMIC DNA]</scope>
</reference>
<name>A0ACB9LH30_9MYRT</name>